<dbReference type="InterPro" id="IPR007229">
    <property type="entry name" value="Nic_PRibTrfase-Fam"/>
</dbReference>
<comment type="caution">
    <text evidence="13">The sequence shown here is derived from an EMBL/GenBank/DDBJ whole genome shotgun (WGS) entry which is preliminary data.</text>
</comment>
<evidence type="ECO:0000256" key="2">
    <source>
        <dbReference type="ARBA" id="ARBA00010897"/>
    </source>
</evidence>
<dbReference type="Pfam" id="PF04095">
    <property type="entry name" value="NAPRTase"/>
    <property type="match status" value="1"/>
</dbReference>
<dbReference type="InterPro" id="IPR006405">
    <property type="entry name" value="Nic_PRibTrfase_pncB"/>
</dbReference>
<dbReference type="Proteomes" id="UP000838308">
    <property type="component" value="Unassembled WGS sequence"/>
</dbReference>
<dbReference type="SUPFAM" id="SSF54675">
    <property type="entry name" value="Nicotinate/Quinolinate PRTase N-terminal domain-like"/>
    <property type="match status" value="1"/>
</dbReference>
<dbReference type="Pfam" id="PF17767">
    <property type="entry name" value="NAPRTase_N"/>
    <property type="match status" value="1"/>
</dbReference>
<dbReference type="PIRSF" id="PIRSF000484">
    <property type="entry name" value="NAPRT"/>
    <property type="match status" value="1"/>
</dbReference>
<protein>
    <recommendedName>
        <fullName evidence="3 9">Nicotinate phosphoribosyltransferase</fullName>
        <ecNumber evidence="3 9">6.3.4.21</ecNumber>
    </recommendedName>
</protein>
<dbReference type="NCBIfam" id="NF006694">
    <property type="entry name" value="PRK09243.1-1"/>
    <property type="match status" value="1"/>
</dbReference>
<sequence length="487" mass="55675">MKHIYHDDSFTLHTDLYQINMAETYWRDGIHNKRAVFELFFRKLPFGNGYAVFAGLEKVIQFIQGFRFSEEDLEYLKNEIGYKDDFLEYLKNMRFTGTIRSMKEGELVFGNEPILRVDAPLGEAQLIETALLNIVNYQTLIATKASRIKQVVGSEMAMEFGTRRAQEMDAAIWGTRAAYLAGFEATSNVRAGKLFGIPVAGTHAHSMVQAYKNEYTAFHKYAESHKDCVFLVDTYDTLRLGVPNAIKVAKELGDKINFIGIRLDSGDLAYLSKEARKMLDKAGFTDAKIYASSDLDEHTIINLKAQGAKIDSWGIGTKLITAYDQAALGAVYKIVSIEDENGKMEDTIKISSNPDKVTTPGMKKVYRIINNTNHHAEGDYIAMEDEKLPEKRLRMFHPTHTYINKVVTNFTAKELHQDIFVNGDLVYEMPCLEESREYLKQNLDALWDEYKRIMNPEDYPLDLSQKCWDNKMKNIEEVKEQVAAMKE</sequence>
<comment type="function">
    <text evidence="9">Catalyzes the first step in the biosynthesis of NAD from nicotinic acid, the ATP-dependent synthesis of beta-nicotinate D-ribonucleotide from nicotinate and 5-phospho-D-ribose 1-phosphate.</text>
</comment>
<comment type="PTM">
    <text evidence="9">Transiently phosphorylated on a His residue during the reaction cycle. Phosphorylation strongly increases the affinity for substrates and increases the rate of nicotinate D-ribonucleotide production. Dephosphorylation regenerates the low-affinity form of the enzyme, leading to product release.</text>
</comment>
<dbReference type="CDD" id="cd01570">
    <property type="entry name" value="NAPRTase_A"/>
    <property type="match status" value="1"/>
</dbReference>
<feature type="domain" description="Nicotinate phosphoribosyltransferase N-terminal" evidence="11">
    <location>
        <begin position="12"/>
        <end position="136"/>
    </location>
</feature>
<dbReference type="InterPro" id="IPR041525">
    <property type="entry name" value="N/Namide_PRibTrfase"/>
</dbReference>
<evidence type="ECO:0000256" key="4">
    <source>
        <dbReference type="ARBA" id="ARBA00022553"/>
    </source>
</evidence>
<organism evidence="13 14">
    <name type="scientific">Neobacillus rhizosphaerae</name>
    <dbReference type="NCBI Taxonomy" id="2880965"/>
    <lineage>
        <taxon>Bacteria</taxon>
        <taxon>Bacillati</taxon>
        <taxon>Bacillota</taxon>
        <taxon>Bacilli</taxon>
        <taxon>Bacillales</taxon>
        <taxon>Bacillaceae</taxon>
        <taxon>Neobacillus</taxon>
    </lineage>
</organism>
<evidence type="ECO:0000256" key="3">
    <source>
        <dbReference type="ARBA" id="ARBA00013236"/>
    </source>
</evidence>
<evidence type="ECO:0000313" key="13">
    <source>
        <dbReference type="EMBL" id="CAH2717195.1"/>
    </source>
</evidence>
<keyword evidence="14" id="KW-1185">Reference proteome</keyword>
<keyword evidence="5 9" id="KW-0436">Ligase</keyword>
<keyword evidence="6 9" id="KW-0662">Pyridine nucleotide biosynthesis</keyword>
<accession>A0ABM9EWX2</accession>
<evidence type="ECO:0000256" key="5">
    <source>
        <dbReference type="ARBA" id="ARBA00022598"/>
    </source>
</evidence>
<feature type="domain" description="Nicotinate phosphoribosyltransferase C-terminal" evidence="12">
    <location>
        <begin position="363"/>
        <end position="470"/>
    </location>
</feature>
<dbReference type="RefSeq" id="WP_248737418.1">
    <property type="nucleotide sequence ID" value="NZ_CALBWS010000040.1"/>
</dbReference>
<dbReference type="InterPro" id="IPR040727">
    <property type="entry name" value="NAPRTase_N"/>
</dbReference>
<dbReference type="GO" id="GO:0004516">
    <property type="term" value="F:nicotinate phosphoribosyltransferase activity"/>
    <property type="evidence" value="ECO:0007669"/>
    <property type="project" value="UniProtKB-EC"/>
</dbReference>
<dbReference type="NCBIfam" id="TIGR01513">
    <property type="entry name" value="NAPRTase_put"/>
    <property type="match status" value="1"/>
</dbReference>
<dbReference type="GO" id="GO:0016757">
    <property type="term" value="F:glycosyltransferase activity"/>
    <property type="evidence" value="ECO:0007669"/>
    <property type="project" value="UniProtKB-KW"/>
</dbReference>
<comment type="catalytic activity">
    <reaction evidence="8 9">
        <text>5-phospho-alpha-D-ribose 1-diphosphate + nicotinate + ATP + H2O = nicotinate beta-D-ribonucleotide + ADP + phosphate + diphosphate</text>
        <dbReference type="Rhea" id="RHEA:36163"/>
        <dbReference type="ChEBI" id="CHEBI:15377"/>
        <dbReference type="ChEBI" id="CHEBI:30616"/>
        <dbReference type="ChEBI" id="CHEBI:32544"/>
        <dbReference type="ChEBI" id="CHEBI:33019"/>
        <dbReference type="ChEBI" id="CHEBI:43474"/>
        <dbReference type="ChEBI" id="CHEBI:57502"/>
        <dbReference type="ChEBI" id="CHEBI:58017"/>
        <dbReference type="ChEBI" id="CHEBI:456216"/>
        <dbReference type="EC" id="6.3.4.21"/>
    </reaction>
</comment>
<evidence type="ECO:0000256" key="9">
    <source>
        <dbReference type="RuleBase" id="RU365100"/>
    </source>
</evidence>
<name>A0ABM9EWX2_9BACI</name>
<evidence type="ECO:0000313" key="14">
    <source>
        <dbReference type="Proteomes" id="UP000838308"/>
    </source>
</evidence>
<dbReference type="EMBL" id="CALBWS010000040">
    <property type="protein sequence ID" value="CAH2717195.1"/>
    <property type="molecule type" value="Genomic_DNA"/>
</dbReference>
<dbReference type="InterPro" id="IPR041619">
    <property type="entry name" value="NAPRTase_C"/>
</dbReference>
<dbReference type="SUPFAM" id="SSF51690">
    <property type="entry name" value="Nicotinate/Quinolinate PRTase C-terminal domain-like"/>
    <property type="match status" value="1"/>
</dbReference>
<feature type="domain" description="Nicotinate/nicotinamide phosphoribosyltransferase" evidence="10">
    <location>
        <begin position="158"/>
        <end position="344"/>
    </location>
</feature>
<dbReference type="PANTHER" id="PTHR11098">
    <property type="entry name" value="NICOTINATE PHOSPHORIBOSYLTRANSFERASE"/>
    <property type="match status" value="1"/>
</dbReference>
<comment type="similarity">
    <text evidence="2 9">Belongs to the NAPRTase family.</text>
</comment>
<dbReference type="InterPro" id="IPR036068">
    <property type="entry name" value="Nicotinate_pribotase-like_C"/>
</dbReference>
<evidence type="ECO:0000259" key="10">
    <source>
        <dbReference type="Pfam" id="PF04095"/>
    </source>
</evidence>
<keyword evidence="7 9" id="KW-0808">Transferase</keyword>
<gene>
    <name evidence="13" type="primary">pncB2</name>
    <name evidence="13" type="ORF">BACCIP111895_04385</name>
</gene>
<dbReference type="Pfam" id="PF17956">
    <property type="entry name" value="NAPRTase_C"/>
    <property type="match status" value="1"/>
</dbReference>
<evidence type="ECO:0000259" key="11">
    <source>
        <dbReference type="Pfam" id="PF17767"/>
    </source>
</evidence>
<dbReference type="NCBIfam" id="NF006695">
    <property type="entry name" value="PRK09243.1-2"/>
    <property type="match status" value="1"/>
</dbReference>
<evidence type="ECO:0000259" key="12">
    <source>
        <dbReference type="Pfam" id="PF17956"/>
    </source>
</evidence>
<dbReference type="NCBIfam" id="NF006697">
    <property type="entry name" value="PRK09243.1-4"/>
    <property type="match status" value="1"/>
</dbReference>
<keyword evidence="4" id="KW-0597">Phosphoprotein</keyword>
<evidence type="ECO:0000256" key="8">
    <source>
        <dbReference type="ARBA" id="ARBA00048668"/>
    </source>
</evidence>
<dbReference type="NCBIfam" id="NF009131">
    <property type="entry name" value="PRK12484.1"/>
    <property type="match status" value="1"/>
</dbReference>
<reference evidence="13" key="1">
    <citation type="submission" date="2022-04" db="EMBL/GenBank/DDBJ databases">
        <authorList>
            <person name="Criscuolo A."/>
        </authorList>
    </citation>
    <scope>NUCLEOTIDE SEQUENCE</scope>
    <source>
        <strain evidence="13">CIP111895</strain>
    </source>
</reference>
<comment type="pathway">
    <text evidence="1 9">Cofactor biosynthesis; NAD(+) biosynthesis; nicotinate D-ribonucleotide from nicotinate: step 1/1.</text>
</comment>
<proteinExistence type="inferred from homology"/>
<dbReference type="Gene3D" id="3.20.140.10">
    <property type="entry name" value="nicotinate phosphoribosyltransferase"/>
    <property type="match status" value="1"/>
</dbReference>
<dbReference type="PANTHER" id="PTHR11098:SF1">
    <property type="entry name" value="NICOTINATE PHOSPHORIBOSYLTRANSFERASE"/>
    <property type="match status" value="1"/>
</dbReference>
<dbReference type="Gene3D" id="3.20.20.70">
    <property type="entry name" value="Aldolase class I"/>
    <property type="match status" value="1"/>
</dbReference>
<dbReference type="InterPro" id="IPR013785">
    <property type="entry name" value="Aldolase_TIM"/>
</dbReference>
<dbReference type="EC" id="6.3.4.21" evidence="3 9"/>
<evidence type="ECO:0000256" key="1">
    <source>
        <dbReference type="ARBA" id="ARBA00004952"/>
    </source>
</evidence>
<evidence type="ECO:0000256" key="6">
    <source>
        <dbReference type="ARBA" id="ARBA00022642"/>
    </source>
</evidence>
<keyword evidence="13" id="KW-0328">Glycosyltransferase</keyword>
<evidence type="ECO:0000256" key="7">
    <source>
        <dbReference type="ARBA" id="ARBA00022679"/>
    </source>
</evidence>